<name>A0A0A1WYR8_ZEUCU</name>
<dbReference type="AlphaFoldDB" id="A0A0A1WYR8"/>
<dbReference type="Pfam" id="PF17919">
    <property type="entry name" value="RT_RNaseH_2"/>
    <property type="match status" value="1"/>
</dbReference>
<proteinExistence type="predicted"/>
<dbReference type="Gene3D" id="3.30.70.270">
    <property type="match status" value="2"/>
</dbReference>
<feature type="domain" description="Reverse transcriptase" evidence="2">
    <location>
        <begin position="14"/>
        <end position="87"/>
    </location>
</feature>
<dbReference type="SUPFAM" id="SSF56672">
    <property type="entry name" value="DNA/RNA polymerases"/>
    <property type="match status" value="1"/>
</dbReference>
<dbReference type="PANTHER" id="PTHR33064">
    <property type="entry name" value="POL PROTEIN"/>
    <property type="match status" value="1"/>
</dbReference>
<dbReference type="EMBL" id="GBXI01010310">
    <property type="protein sequence ID" value="JAD03982.1"/>
    <property type="molecule type" value="Transcribed_RNA"/>
</dbReference>
<dbReference type="PANTHER" id="PTHR33064:SF37">
    <property type="entry name" value="RIBONUCLEASE H"/>
    <property type="match status" value="1"/>
</dbReference>
<dbReference type="InterPro" id="IPR043502">
    <property type="entry name" value="DNA/RNA_pol_sf"/>
</dbReference>
<evidence type="ECO:0000259" key="3">
    <source>
        <dbReference type="Pfam" id="PF17919"/>
    </source>
</evidence>
<dbReference type="EC" id="2.7.7.49" evidence="1"/>
<organism evidence="4">
    <name type="scientific">Zeugodacus cucurbitae</name>
    <name type="common">Melon fruit fly</name>
    <name type="synonym">Bactrocera cucurbitae</name>
    <dbReference type="NCBI Taxonomy" id="28588"/>
    <lineage>
        <taxon>Eukaryota</taxon>
        <taxon>Metazoa</taxon>
        <taxon>Ecdysozoa</taxon>
        <taxon>Arthropoda</taxon>
        <taxon>Hexapoda</taxon>
        <taxon>Insecta</taxon>
        <taxon>Pterygota</taxon>
        <taxon>Neoptera</taxon>
        <taxon>Endopterygota</taxon>
        <taxon>Diptera</taxon>
        <taxon>Brachycera</taxon>
        <taxon>Muscomorpha</taxon>
        <taxon>Tephritoidea</taxon>
        <taxon>Tephritidae</taxon>
        <taxon>Zeugodacus</taxon>
        <taxon>Zeugodacus</taxon>
    </lineage>
</organism>
<evidence type="ECO:0000256" key="1">
    <source>
        <dbReference type="ARBA" id="ARBA00012493"/>
    </source>
</evidence>
<dbReference type="InterPro" id="IPR041577">
    <property type="entry name" value="RT_RNaseH_2"/>
</dbReference>
<accession>A0A0A1WYR8</accession>
<feature type="domain" description="Reverse transcriptase/retrotransposon-derived protein RNase H-like" evidence="3">
    <location>
        <begin position="151"/>
        <end position="215"/>
    </location>
</feature>
<evidence type="ECO:0000259" key="2">
    <source>
        <dbReference type="Pfam" id="PF00078"/>
    </source>
</evidence>
<dbReference type="FunFam" id="3.30.70.270:FF:000020">
    <property type="entry name" value="Transposon Tf2-6 polyprotein-like Protein"/>
    <property type="match status" value="1"/>
</dbReference>
<gene>
    <name evidence="4" type="primary">pol_15</name>
    <name evidence="4" type="ORF">g.1455</name>
</gene>
<protein>
    <recommendedName>
        <fullName evidence="1">RNA-directed DNA polymerase</fullName>
        <ecNumber evidence="1">2.7.7.49</ecNumber>
    </recommendedName>
</protein>
<dbReference type="InterPro" id="IPR043128">
    <property type="entry name" value="Rev_trsase/Diguanyl_cyclase"/>
</dbReference>
<dbReference type="GO" id="GO:0003964">
    <property type="term" value="F:RNA-directed DNA polymerase activity"/>
    <property type="evidence" value="ECO:0007669"/>
    <property type="project" value="UniProtKB-EC"/>
</dbReference>
<dbReference type="Pfam" id="PF00078">
    <property type="entry name" value="RVT_1"/>
    <property type="match status" value="1"/>
</dbReference>
<dbReference type="InterPro" id="IPR051320">
    <property type="entry name" value="Viral_Replic_Matur_Polypro"/>
</dbReference>
<sequence length="221" mass="25663">MNLIELHLVFATLAVFVRYVNYIFQKLINEDIMEMYVDDIVIFWGTEEESLSNMQRILQQAQMYVLEIKWAKCQFLKNRIVFLGHEVEDGCAWPGQGKVKAVKNFPIPKNIRNVQAFLGLTGFRKCIRDYAILARPLTELLKRDTIFQIAETEIRSINYLKSVFTSKPVLQIYKQNANSQLHVDASKHGFGVTLLQLHAGKWHHVFYWSKNTSPQVNLQAS</sequence>
<evidence type="ECO:0000313" key="4">
    <source>
        <dbReference type="EMBL" id="JAD03982.1"/>
    </source>
</evidence>
<reference evidence="4" key="1">
    <citation type="submission" date="2014-11" db="EMBL/GenBank/DDBJ databases">
        <authorList>
            <person name="Geib S."/>
        </authorList>
    </citation>
    <scope>NUCLEOTIDE SEQUENCE</scope>
</reference>
<reference evidence="4" key="2">
    <citation type="journal article" date="2015" name="Gigascience">
        <title>Reconstructing a comprehensive transcriptome assembly of a white-pupal translocated strain of the pest fruit fly Bactrocera cucurbitae.</title>
        <authorList>
            <person name="Sim S.B."/>
            <person name="Calla B."/>
            <person name="Hall B."/>
            <person name="DeRego T."/>
            <person name="Geib S.M."/>
        </authorList>
    </citation>
    <scope>NUCLEOTIDE SEQUENCE</scope>
</reference>
<dbReference type="InterPro" id="IPR000477">
    <property type="entry name" value="RT_dom"/>
</dbReference>